<dbReference type="InterPro" id="IPR009875">
    <property type="entry name" value="PilZ_domain"/>
</dbReference>
<name>A0A1M7YDV7_9BACT</name>
<evidence type="ECO:0000313" key="3">
    <source>
        <dbReference type="Proteomes" id="UP000184603"/>
    </source>
</evidence>
<dbReference type="Pfam" id="PF07238">
    <property type="entry name" value="PilZ"/>
    <property type="match status" value="1"/>
</dbReference>
<sequence>MTSDIHLLDSIPDAKPVRVFIPIIGKAERYRASCVLHKTGPTAFQLLFQAGVMPTDVIDTYQTCLISVDMGGPSISIEARIIKIIGEQTLQMAIEKSVSHEQMREFFRVDATTSVISSSFHPEFFDKQGEPWAIKGRTIDISGSGILAVFTEQPPKDKQIKLEIALSTGESSTISVLAHPVRSLKIAENHYEVAYHFDDISTEDRDRIIGYCLIIQRKLLRLKVQVKDSTKL</sequence>
<protein>
    <submittedName>
        <fullName evidence="2">PilZ domain-containing protein</fullName>
    </submittedName>
</protein>
<feature type="domain" description="PilZ" evidence="1">
    <location>
        <begin position="104"/>
        <end position="212"/>
    </location>
</feature>
<dbReference type="EMBL" id="FRFE01000020">
    <property type="protein sequence ID" value="SHO50783.1"/>
    <property type="molecule type" value="Genomic_DNA"/>
</dbReference>
<dbReference type="GO" id="GO:0035438">
    <property type="term" value="F:cyclic-di-GMP binding"/>
    <property type="evidence" value="ECO:0007669"/>
    <property type="project" value="InterPro"/>
</dbReference>
<reference evidence="2 3" key="1">
    <citation type="submission" date="2016-12" db="EMBL/GenBank/DDBJ databases">
        <authorList>
            <person name="Song W.-J."/>
            <person name="Kurnit D.M."/>
        </authorList>
    </citation>
    <scope>NUCLEOTIDE SEQUENCE [LARGE SCALE GENOMIC DNA]</scope>
    <source>
        <strain evidence="2 3">DSM 18488</strain>
    </source>
</reference>
<keyword evidence="3" id="KW-1185">Reference proteome</keyword>
<evidence type="ECO:0000313" key="2">
    <source>
        <dbReference type="EMBL" id="SHO50783.1"/>
    </source>
</evidence>
<evidence type="ECO:0000259" key="1">
    <source>
        <dbReference type="Pfam" id="PF07238"/>
    </source>
</evidence>
<accession>A0A1M7YDV7</accession>
<dbReference type="RefSeq" id="WP_073615099.1">
    <property type="nucleotide sequence ID" value="NZ_FRFE01000020.1"/>
</dbReference>
<dbReference type="OrthoDB" id="5431167at2"/>
<proteinExistence type="predicted"/>
<dbReference type="STRING" id="1121416.SAMN02745220_03648"/>
<organism evidence="2 3">
    <name type="scientific">Desulfopila aestuarii DSM 18488</name>
    <dbReference type="NCBI Taxonomy" id="1121416"/>
    <lineage>
        <taxon>Bacteria</taxon>
        <taxon>Pseudomonadati</taxon>
        <taxon>Thermodesulfobacteriota</taxon>
        <taxon>Desulfobulbia</taxon>
        <taxon>Desulfobulbales</taxon>
        <taxon>Desulfocapsaceae</taxon>
        <taxon>Desulfopila</taxon>
    </lineage>
</organism>
<dbReference type="Proteomes" id="UP000184603">
    <property type="component" value="Unassembled WGS sequence"/>
</dbReference>
<dbReference type="Gene3D" id="2.40.10.220">
    <property type="entry name" value="predicted glycosyltransferase like domains"/>
    <property type="match status" value="1"/>
</dbReference>
<gene>
    <name evidence="2" type="ORF">SAMN02745220_03648</name>
</gene>
<dbReference type="AlphaFoldDB" id="A0A1M7YDV7"/>